<accession>A0A9W6JJ50</accession>
<protein>
    <recommendedName>
        <fullName evidence="3">Phenylacetate-CoA ligase</fullName>
    </recommendedName>
</protein>
<evidence type="ECO:0000313" key="2">
    <source>
        <dbReference type="Proteomes" id="UP001143364"/>
    </source>
</evidence>
<keyword evidence="2" id="KW-1185">Reference proteome</keyword>
<dbReference type="Gene3D" id="3.40.50.12780">
    <property type="entry name" value="N-terminal domain of ligase-like"/>
    <property type="match status" value="1"/>
</dbReference>
<dbReference type="AlphaFoldDB" id="A0A9W6JJ50"/>
<sequence length="314" mass="34413">MASAAQSDRAYDWWRLDGAKSLASFMSTYEPSMRERGSTRGGWRIGRPDSTRHVLELIADIGAQVDWLARVRPAYLFARGGAHLQALAEEAARRDAPLRFERILSTGTAMTPEARAAARRAFRCDVLDLYGASETGLIAAQCPDCGLMHSCDETMRVEVLRDDGAPAAEGELGRVVVTPLYAYAMPMIRYAIGDYAIRGPETAPCGRSLGSLRAVVGRARNLFHLADGRVLAPYANASGFRAFIDYRQIQLVQTALDRIEIRYVAASDRPVDAEGAAAFVRERFDPSLEAELVRVDHIPAGHGKFEETLSILAP</sequence>
<gene>
    <name evidence="1" type="ORF">GCM10008171_24470</name>
</gene>
<reference evidence="1" key="1">
    <citation type="journal article" date="2014" name="Int. J. Syst. Evol. Microbiol.">
        <title>Complete genome sequence of Corynebacterium casei LMG S-19264T (=DSM 44701T), isolated from a smear-ripened cheese.</title>
        <authorList>
            <consortium name="US DOE Joint Genome Institute (JGI-PGF)"/>
            <person name="Walter F."/>
            <person name="Albersmeier A."/>
            <person name="Kalinowski J."/>
            <person name="Ruckert C."/>
        </authorList>
    </citation>
    <scope>NUCLEOTIDE SEQUENCE</scope>
    <source>
        <strain evidence="1">VKM B-2555</strain>
    </source>
</reference>
<dbReference type="PANTHER" id="PTHR36932:SF1">
    <property type="entry name" value="CAPSULAR POLYSACCHARIDE BIOSYNTHESIS PROTEIN"/>
    <property type="match status" value="1"/>
</dbReference>
<dbReference type="EMBL" id="BSFK01000013">
    <property type="protein sequence ID" value="GLK77193.1"/>
    <property type="molecule type" value="Genomic_DNA"/>
</dbReference>
<comment type="caution">
    <text evidence="1">The sequence shown here is derived from an EMBL/GenBank/DDBJ whole genome shotgun (WGS) entry which is preliminary data.</text>
</comment>
<proteinExistence type="predicted"/>
<dbReference type="InterPro" id="IPR042099">
    <property type="entry name" value="ANL_N_sf"/>
</dbReference>
<evidence type="ECO:0000313" key="1">
    <source>
        <dbReference type="EMBL" id="GLK77193.1"/>
    </source>
</evidence>
<dbReference type="RefSeq" id="WP_271205052.1">
    <property type="nucleotide sequence ID" value="NZ_BSFK01000013.1"/>
</dbReference>
<dbReference type="PANTHER" id="PTHR36932">
    <property type="entry name" value="CAPSULAR POLYSACCHARIDE BIOSYNTHESIS PROTEIN"/>
    <property type="match status" value="1"/>
</dbReference>
<dbReference type="SUPFAM" id="SSF56801">
    <property type="entry name" value="Acetyl-CoA synthetase-like"/>
    <property type="match status" value="1"/>
</dbReference>
<evidence type="ECO:0008006" key="3">
    <source>
        <dbReference type="Google" id="ProtNLM"/>
    </source>
</evidence>
<name>A0A9W6JJ50_9HYPH</name>
<organism evidence="1 2">
    <name type="scientific">Methylopila jiangsuensis</name>
    <dbReference type="NCBI Taxonomy" id="586230"/>
    <lineage>
        <taxon>Bacteria</taxon>
        <taxon>Pseudomonadati</taxon>
        <taxon>Pseudomonadota</taxon>
        <taxon>Alphaproteobacteria</taxon>
        <taxon>Hyphomicrobiales</taxon>
        <taxon>Methylopilaceae</taxon>
        <taxon>Methylopila</taxon>
    </lineage>
</organism>
<dbReference type="Proteomes" id="UP001143364">
    <property type="component" value="Unassembled WGS sequence"/>
</dbReference>
<dbReference type="InterPro" id="IPR053158">
    <property type="entry name" value="CapK_Type1_Caps_Biosynth"/>
</dbReference>
<reference evidence="1" key="2">
    <citation type="submission" date="2023-01" db="EMBL/GenBank/DDBJ databases">
        <authorList>
            <person name="Sun Q."/>
            <person name="Evtushenko L."/>
        </authorList>
    </citation>
    <scope>NUCLEOTIDE SEQUENCE</scope>
    <source>
        <strain evidence="1">VKM B-2555</strain>
    </source>
</reference>